<dbReference type="EMBL" id="BAAFST010000005">
    <property type="protein sequence ID" value="GAB1289830.1"/>
    <property type="molecule type" value="Genomic_DNA"/>
</dbReference>
<feature type="domain" description="Albumin" evidence="5">
    <location>
        <begin position="1"/>
        <end position="55"/>
    </location>
</feature>
<sequence>MPCGTRFLYEYSRRQPELAVPVILRVFETYKHVLGKCCKLENPLECLQPGKNSKPSQDSFYRGLRLRHHAEAWVDRSCRTALPQHPVDSLSSLVKQAVLQLLQCILWKEVFQKVVLESRDRVKTYCDLHKQLGGSHFQDRLTVLYTKKAPQLSAQELVMFAKKMAAAASICCPLRDELQTACVEDQAKLILGALCRRHGRTPVNAGVDRCCDDSYAFRKPCFDDLQVDSTFTSPPLSCDRAISLKEDLCGAQDEELRIEKQKLLSNLAKQRPHAAEEVFHSLGDDFVHVVEKCCHAQRREVCFQEERLLTQWVCVKSGDSMFLASSQVLLLLVAWSGLG</sequence>
<dbReference type="PANTHER" id="PTHR11385:SF12">
    <property type="entry name" value="ALBUMIN SUPERFAMILY MEMBER 1"/>
    <property type="match status" value="1"/>
</dbReference>
<dbReference type="InterPro" id="IPR020858">
    <property type="entry name" value="Serum_albumin-like"/>
</dbReference>
<comment type="subcellular location">
    <subcellularLocation>
        <location evidence="1">Secreted</location>
    </subcellularLocation>
</comment>
<evidence type="ECO:0000256" key="2">
    <source>
        <dbReference type="ARBA" id="ARBA00022525"/>
    </source>
</evidence>
<evidence type="ECO:0000313" key="7">
    <source>
        <dbReference type="Proteomes" id="UP001623349"/>
    </source>
</evidence>
<evidence type="ECO:0000313" key="6">
    <source>
        <dbReference type="EMBL" id="GAB1289830.1"/>
    </source>
</evidence>
<keyword evidence="4" id="KW-1015">Disulfide bond</keyword>
<proteinExistence type="predicted"/>
<accession>A0ABQ0ESA6</accession>
<evidence type="ECO:0000256" key="3">
    <source>
        <dbReference type="ARBA" id="ARBA00022737"/>
    </source>
</evidence>
<dbReference type="SMART" id="SM00103">
    <property type="entry name" value="ALBUMIN"/>
    <property type="match status" value="1"/>
</dbReference>
<dbReference type="InterPro" id="IPR014760">
    <property type="entry name" value="Serum_albumin_N"/>
</dbReference>
<gene>
    <name evidence="6" type="ORF">APTSU1_000506000</name>
</gene>
<keyword evidence="3" id="KW-0677">Repeat</keyword>
<dbReference type="InterPro" id="IPR000264">
    <property type="entry name" value="ALB/AFP/VDB"/>
</dbReference>
<dbReference type="PROSITE" id="PS51438">
    <property type="entry name" value="ALBUMIN_2"/>
    <property type="match status" value="2"/>
</dbReference>
<comment type="caution">
    <text evidence="6">The sequence shown here is derived from an EMBL/GenBank/DDBJ whole genome shotgun (WGS) entry which is preliminary data.</text>
</comment>
<keyword evidence="7" id="KW-1185">Reference proteome</keyword>
<dbReference type="Gene3D" id="1.10.246.10">
    <property type="match status" value="3"/>
</dbReference>
<reference evidence="6 7" key="1">
    <citation type="submission" date="2024-08" db="EMBL/GenBank/DDBJ databases">
        <title>The draft genome of Apodemus speciosus.</title>
        <authorList>
            <person name="Nabeshima K."/>
            <person name="Suzuki S."/>
            <person name="Onuma M."/>
        </authorList>
    </citation>
    <scope>NUCLEOTIDE SEQUENCE [LARGE SCALE GENOMIC DNA]</scope>
    <source>
        <strain evidence="6">IB14-021</strain>
    </source>
</reference>
<dbReference type="SUPFAM" id="SSF48552">
    <property type="entry name" value="Serum albumin-like"/>
    <property type="match status" value="2"/>
</dbReference>
<name>A0ABQ0ESA6_APOSI</name>
<dbReference type="Pfam" id="PF00273">
    <property type="entry name" value="Serum_albumin"/>
    <property type="match status" value="2"/>
</dbReference>
<protein>
    <submittedName>
        <fullName evidence="6">Albumin superfamily member 1</fullName>
    </submittedName>
</protein>
<dbReference type="PRINTS" id="PR00802">
    <property type="entry name" value="SERUMALBUMIN"/>
</dbReference>
<evidence type="ECO:0000259" key="5">
    <source>
        <dbReference type="PROSITE" id="PS51438"/>
    </source>
</evidence>
<organism evidence="6 7">
    <name type="scientific">Apodemus speciosus</name>
    <name type="common">Large Japanese field mouse</name>
    <dbReference type="NCBI Taxonomy" id="105296"/>
    <lineage>
        <taxon>Eukaryota</taxon>
        <taxon>Metazoa</taxon>
        <taxon>Chordata</taxon>
        <taxon>Craniata</taxon>
        <taxon>Vertebrata</taxon>
        <taxon>Euteleostomi</taxon>
        <taxon>Mammalia</taxon>
        <taxon>Eutheria</taxon>
        <taxon>Euarchontoglires</taxon>
        <taxon>Glires</taxon>
        <taxon>Rodentia</taxon>
        <taxon>Myomorpha</taxon>
        <taxon>Muroidea</taxon>
        <taxon>Muridae</taxon>
        <taxon>Murinae</taxon>
        <taxon>Apodemus</taxon>
    </lineage>
</organism>
<feature type="domain" description="Albumin" evidence="5">
    <location>
        <begin position="114"/>
        <end position="311"/>
    </location>
</feature>
<evidence type="ECO:0000256" key="1">
    <source>
        <dbReference type="ARBA" id="ARBA00004613"/>
    </source>
</evidence>
<dbReference type="Proteomes" id="UP001623349">
    <property type="component" value="Unassembled WGS sequence"/>
</dbReference>
<evidence type="ECO:0000256" key="4">
    <source>
        <dbReference type="ARBA" id="ARBA00023157"/>
    </source>
</evidence>
<keyword evidence="2" id="KW-0964">Secreted</keyword>
<dbReference type="PANTHER" id="PTHR11385">
    <property type="entry name" value="SERUM ALBUMIN-RELATED"/>
    <property type="match status" value="1"/>
</dbReference>